<dbReference type="Pfam" id="PF17765">
    <property type="entry name" value="MLTR_LBD"/>
    <property type="match status" value="1"/>
</dbReference>
<evidence type="ECO:0000259" key="1">
    <source>
        <dbReference type="Pfam" id="PF17765"/>
    </source>
</evidence>
<proteinExistence type="predicted"/>
<gene>
    <name evidence="2" type="ORF">CLV72_105329</name>
</gene>
<dbReference type="PANTHER" id="PTHR35010:SF2">
    <property type="entry name" value="BLL4672 PROTEIN"/>
    <property type="match status" value="1"/>
</dbReference>
<evidence type="ECO:0000313" key="3">
    <source>
        <dbReference type="Proteomes" id="UP000237846"/>
    </source>
</evidence>
<dbReference type="Gene3D" id="3.30.450.180">
    <property type="match status" value="1"/>
</dbReference>
<dbReference type="EMBL" id="PVZC01000005">
    <property type="protein sequence ID" value="PRX97976.1"/>
    <property type="molecule type" value="Genomic_DNA"/>
</dbReference>
<dbReference type="InterPro" id="IPR041413">
    <property type="entry name" value="MLTR_LBD"/>
</dbReference>
<sequence>MMRLEAGRDPLNRELTALIGELSTRSRRFRADWAGHDVHEHRSGVKCFRHPEVGVIEVAFDVFEMPGEAGLQIVTYSAPPGTDSAEKFPLLASWAATGRGRGGTARRARGRALP</sequence>
<organism evidence="2 3">
    <name type="scientific">Allonocardiopsis opalescens</name>
    <dbReference type="NCBI Taxonomy" id="1144618"/>
    <lineage>
        <taxon>Bacteria</taxon>
        <taxon>Bacillati</taxon>
        <taxon>Actinomycetota</taxon>
        <taxon>Actinomycetes</taxon>
        <taxon>Streptosporangiales</taxon>
        <taxon>Allonocardiopsis</taxon>
    </lineage>
</organism>
<evidence type="ECO:0000313" key="2">
    <source>
        <dbReference type="EMBL" id="PRX97976.1"/>
    </source>
</evidence>
<keyword evidence="3" id="KW-1185">Reference proteome</keyword>
<accession>A0A2T0Q2F6</accession>
<feature type="domain" description="MmyB-like transcription regulator ligand binding" evidence="1">
    <location>
        <begin position="2"/>
        <end position="90"/>
    </location>
</feature>
<dbReference type="AlphaFoldDB" id="A0A2T0Q2F6"/>
<comment type="caution">
    <text evidence="2">The sequence shown here is derived from an EMBL/GenBank/DDBJ whole genome shotgun (WGS) entry which is preliminary data.</text>
</comment>
<name>A0A2T0Q2F6_9ACTN</name>
<dbReference type="Proteomes" id="UP000237846">
    <property type="component" value="Unassembled WGS sequence"/>
</dbReference>
<dbReference type="PANTHER" id="PTHR35010">
    <property type="entry name" value="BLL4672 PROTEIN-RELATED"/>
    <property type="match status" value="1"/>
</dbReference>
<reference evidence="2 3" key="1">
    <citation type="submission" date="2018-03" db="EMBL/GenBank/DDBJ databases">
        <title>Genomic Encyclopedia of Archaeal and Bacterial Type Strains, Phase II (KMG-II): from individual species to whole genera.</title>
        <authorList>
            <person name="Goeker M."/>
        </authorList>
    </citation>
    <scope>NUCLEOTIDE SEQUENCE [LARGE SCALE GENOMIC DNA]</scope>
    <source>
        <strain evidence="2 3">DSM 45601</strain>
    </source>
</reference>
<protein>
    <recommendedName>
        <fullName evidence="1">MmyB-like transcription regulator ligand binding domain-containing protein</fullName>
    </recommendedName>
</protein>